<dbReference type="KEGG" id="rhp:LPB142_10790"/>
<sequence length="69" mass="7680">MSLEKLIQMVVNLVLKRLVNLGVTKGIDLVAGKGKPGAKMTPEERDQAKGLRETVKRARQAAQITRRLR</sequence>
<feature type="compositionally biased region" description="Basic and acidic residues" evidence="1">
    <location>
        <begin position="41"/>
        <end position="55"/>
    </location>
</feature>
<dbReference type="RefSeq" id="WP_068766668.1">
    <property type="nucleotide sequence ID" value="NZ_CP017781.1"/>
</dbReference>
<protein>
    <submittedName>
        <fullName evidence="2">Uncharacterized protein</fullName>
    </submittedName>
</protein>
<name>A0A1D9MGY7_9RHOB</name>
<dbReference type="STRING" id="1850250.LPB142_10790"/>
<keyword evidence="3" id="KW-1185">Reference proteome</keyword>
<dbReference type="AlphaFoldDB" id="A0A1D9MGY7"/>
<feature type="region of interest" description="Disordered" evidence="1">
    <location>
        <begin position="34"/>
        <end position="55"/>
    </location>
</feature>
<evidence type="ECO:0000256" key="1">
    <source>
        <dbReference type="SAM" id="MobiDB-lite"/>
    </source>
</evidence>
<organism evidence="2 3">
    <name type="scientific">Rhodobacter xanthinilyticus</name>
    <dbReference type="NCBI Taxonomy" id="1850250"/>
    <lineage>
        <taxon>Bacteria</taxon>
        <taxon>Pseudomonadati</taxon>
        <taxon>Pseudomonadota</taxon>
        <taxon>Alphaproteobacteria</taxon>
        <taxon>Rhodobacterales</taxon>
        <taxon>Rhodobacter group</taxon>
        <taxon>Rhodobacter</taxon>
    </lineage>
</organism>
<dbReference type="EMBL" id="CP017781">
    <property type="protein sequence ID" value="AOZ71019.1"/>
    <property type="molecule type" value="Genomic_DNA"/>
</dbReference>
<evidence type="ECO:0000313" key="3">
    <source>
        <dbReference type="Proteomes" id="UP000176562"/>
    </source>
</evidence>
<evidence type="ECO:0000313" key="2">
    <source>
        <dbReference type="EMBL" id="AOZ71019.1"/>
    </source>
</evidence>
<proteinExistence type="predicted"/>
<dbReference type="Proteomes" id="UP000176562">
    <property type="component" value="Chromosome"/>
</dbReference>
<reference evidence="2 3" key="1">
    <citation type="submission" date="2016-10" db="EMBL/GenBank/DDBJ databases">
        <title>Rhodobacter sp. LPB0142, isolated from sea water.</title>
        <authorList>
            <person name="Kim E."/>
            <person name="Yi H."/>
        </authorList>
    </citation>
    <scope>NUCLEOTIDE SEQUENCE [LARGE SCALE GENOMIC DNA]</scope>
    <source>
        <strain evidence="2 3">LPB0142</strain>
    </source>
</reference>
<accession>A0A1D9MGY7</accession>
<gene>
    <name evidence="2" type="ORF">LPB142_10790</name>
</gene>